<proteinExistence type="inferred from homology"/>
<dbReference type="Pfam" id="PF00067">
    <property type="entry name" value="p450"/>
    <property type="match status" value="1"/>
</dbReference>
<dbReference type="InterPro" id="IPR001128">
    <property type="entry name" value="Cyt_P450"/>
</dbReference>
<dbReference type="PANTHER" id="PTHR24286:SF384">
    <property type="entry name" value="P450, PUTATIVE (EUROFUNG)-RELATED"/>
    <property type="match status" value="1"/>
</dbReference>
<feature type="transmembrane region" description="Helical" evidence="9">
    <location>
        <begin position="25"/>
        <end position="46"/>
    </location>
</feature>
<dbReference type="PANTHER" id="PTHR24286">
    <property type="entry name" value="CYTOCHROME P450 26"/>
    <property type="match status" value="1"/>
</dbReference>
<keyword evidence="3 7" id="KW-0479">Metal-binding</keyword>
<comment type="similarity">
    <text evidence="1 8">Belongs to the cytochrome P450 family.</text>
</comment>
<dbReference type="PRINTS" id="PR00463">
    <property type="entry name" value="EP450I"/>
</dbReference>
<dbReference type="GO" id="GO:0046872">
    <property type="term" value="F:metal ion binding"/>
    <property type="evidence" value="ECO:0007669"/>
    <property type="project" value="UniProtKB-KW"/>
</dbReference>
<evidence type="ECO:0000256" key="2">
    <source>
        <dbReference type="ARBA" id="ARBA00022617"/>
    </source>
</evidence>
<keyword evidence="6 8" id="KW-0503">Monooxygenase</keyword>
<dbReference type="PROSITE" id="PS00086">
    <property type="entry name" value="CYTOCHROME_P450"/>
    <property type="match status" value="1"/>
</dbReference>
<dbReference type="SUPFAM" id="SSF48264">
    <property type="entry name" value="Cytochrome P450"/>
    <property type="match status" value="1"/>
</dbReference>
<dbReference type="Proteomes" id="UP001633002">
    <property type="component" value="Unassembled WGS sequence"/>
</dbReference>
<evidence type="ECO:0000256" key="6">
    <source>
        <dbReference type="ARBA" id="ARBA00023033"/>
    </source>
</evidence>
<dbReference type="GO" id="GO:0004497">
    <property type="term" value="F:monooxygenase activity"/>
    <property type="evidence" value="ECO:0007669"/>
    <property type="project" value="UniProtKB-KW"/>
</dbReference>
<evidence type="ECO:0000256" key="7">
    <source>
        <dbReference type="PIRSR" id="PIRSR602401-1"/>
    </source>
</evidence>
<dbReference type="InterPro" id="IPR002401">
    <property type="entry name" value="Cyt_P450_E_grp-I"/>
</dbReference>
<dbReference type="AlphaFoldDB" id="A0ABD3H6I9"/>
<reference evidence="10 11" key="1">
    <citation type="submission" date="2024-09" db="EMBL/GenBank/DDBJ databases">
        <title>Chromosome-scale assembly of Riccia sorocarpa.</title>
        <authorList>
            <person name="Paukszto L."/>
        </authorList>
    </citation>
    <scope>NUCLEOTIDE SEQUENCE [LARGE SCALE GENOMIC DNA]</scope>
    <source>
        <strain evidence="10">LP-2024</strain>
        <tissue evidence="10">Aerial parts of the thallus</tissue>
    </source>
</reference>
<feature type="binding site" description="axial binding residue" evidence="7">
    <location>
        <position position="454"/>
    </location>
    <ligand>
        <name>heme</name>
        <dbReference type="ChEBI" id="CHEBI:30413"/>
    </ligand>
    <ligandPart>
        <name>Fe</name>
        <dbReference type="ChEBI" id="CHEBI:18248"/>
    </ligandPart>
</feature>
<dbReference type="InterPro" id="IPR017972">
    <property type="entry name" value="Cyt_P450_CS"/>
</dbReference>
<evidence type="ECO:0000256" key="3">
    <source>
        <dbReference type="ARBA" id="ARBA00022723"/>
    </source>
</evidence>
<evidence type="ECO:0000313" key="10">
    <source>
        <dbReference type="EMBL" id="KAL3685960.1"/>
    </source>
</evidence>
<evidence type="ECO:0000256" key="9">
    <source>
        <dbReference type="SAM" id="Phobius"/>
    </source>
</evidence>
<evidence type="ECO:0008006" key="12">
    <source>
        <dbReference type="Google" id="ProtNLM"/>
    </source>
</evidence>
<evidence type="ECO:0000256" key="1">
    <source>
        <dbReference type="ARBA" id="ARBA00010617"/>
    </source>
</evidence>
<keyword evidence="9" id="KW-0812">Transmembrane</keyword>
<comment type="cofactor">
    <cofactor evidence="7">
        <name>heme</name>
        <dbReference type="ChEBI" id="CHEBI:30413"/>
    </cofactor>
</comment>
<evidence type="ECO:0000256" key="5">
    <source>
        <dbReference type="ARBA" id="ARBA00023004"/>
    </source>
</evidence>
<comment type="caution">
    <text evidence="10">The sequence shown here is derived from an EMBL/GenBank/DDBJ whole genome shotgun (WGS) entry which is preliminary data.</text>
</comment>
<evidence type="ECO:0000313" key="11">
    <source>
        <dbReference type="Proteomes" id="UP001633002"/>
    </source>
</evidence>
<dbReference type="InterPro" id="IPR036396">
    <property type="entry name" value="Cyt_P450_sf"/>
</dbReference>
<keyword evidence="5 7" id="KW-0408">Iron</keyword>
<name>A0ABD3H6I9_9MARC</name>
<protein>
    <recommendedName>
        <fullName evidence="12">Cytochrome P450</fullName>
    </recommendedName>
</protein>
<accession>A0ABD3H6I9</accession>
<dbReference type="EMBL" id="JBJQOH010000006">
    <property type="protein sequence ID" value="KAL3685960.1"/>
    <property type="molecule type" value="Genomic_DNA"/>
</dbReference>
<dbReference type="PRINTS" id="PR00385">
    <property type="entry name" value="P450"/>
</dbReference>
<dbReference type="CDD" id="cd11043">
    <property type="entry name" value="CYP90-like"/>
    <property type="match status" value="1"/>
</dbReference>
<evidence type="ECO:0000256" key="8">
    <source>
        <dbReference type="RuleBase" id="RU000461"/>
    </source>
</evidence>
<organism evidence="10 11">
    <name type="scientific">Riccia sorocarpa</name>
    <dbReference type="NCBI Taxonomy" id="122646"/>
    <lineage>
        <taxon>Eukaryota</taxon>
        <taxon>Viridiplantae</taxon>
        <taxon>Streptophyta</taxon>
        <taxon>Embryophyta</taxon>
        <taxon>Marchantiophyta</taxon>
        <taxon>Marchantiopsida</taxon>
        <taxon>Marchantiidae</taxon>
        <taxon>Marchantiales</taxon>
        <taxon>Ricciaceae</taxon>
        <taxon>Riccia</taxon>
    </lineage>
</organism>
<keyword evidence="11" id="KW-1185">Reference proteome</keyword>
<gene>
    <name evidence="10" type="ORF">R1sor_003982</name>
</gene>
<keyword evidence="9" id="KW-1133">Transmembrane helix</keyword>
<keyword evidence="4 8" id="KW-0560">Oxidoreductase</keyword>
<evidence type="ECO:0000256" key="4">
    <source>
        <dbReference type="ARBA" id="ARBA00023002"/>
    </source>
</evidence>
<sequence>MATTAKDSLVSFRNGLSLNSSEVNYTSLIIAATILWLVWTSASSYFRTRGRDRLPPGSFGFPIIGDTVHFILATTSDVGYLKWLQSKIAKYGPFFKWRFQGKPVVMMDAPGGNKFLFQKEGTLLEIYWPVQMASLLGSDSIVLQLGERHKLLRRYFSRFFDHASIGRYLEGVNRNAVQHFARHWGNNEESEFELVPFDVTSLYTFSDICNLLMSLDEGPQLASFLKDFMQWQNGLLSLPINLPGFTYYKALKARKRILQILEEYVKQRKREVAEGRVSERAKVDILTNLLTVPNENGEFLSESSVCDNLLAFLFAGFGTSSSALAMTIHLIGKNPDVYEQLVQEHKSILDRKREEGKDDVLTMEDLSAMRYTWQVIQETLRMQPPVGAVFRQTIVDCEHNGYLIPKDWKLMYNTVSSHYDPKCFKDPMTFNPSRWEQPPVPFAYIPFGGGQRTCLGNEFAKMQMLVFVHHFIRGYRWSVTDPNETVIRDPAPRTQKTIKVRKVTTSI</sequence>
<dbReference type="Gene3D" id="1.10.630.10">
    <property type="entry name" value="Cytochrome P450"/>
    <property type="match status" value="1"/>
</dbReference>
<keyword evidence="2 7" id="KW-0349">Heme</keyword>
<keyword evidence="9" id="KW-0472">Membrane</keyword>